<dbReference type="PANTHER" id="PTHR38031:SF1">
    <property type="entry name" value="SULFUR CARRIER PROTEIN CYSO"/>
    <property type="match status" value="1"/>
</dbReference>
<comment type="caution">
    <text evidence="1">The sequence shown here is derived from an EMBL/GenBank/DDBJ whole genome shotgun (WGS) entry which is preliminary data.</text>
</comment>
<dbReference type="InterPro" id="IPR016155">
    <property type="entry name" value="Mopterin_synth/thiamin_S_b"/>
</dbReference>
<reference evidence="1" key="2">
    <citation type="submission" date="2020-09" db="EMBL/GenBank/DDBJ databases">
        <authorList>
            <person name="Sun Q."/>
            <person name="Ohkuma M."/>
        </authorList>
    </citation>
    <scope>NUCLEOTIDE SEQUENCE</scope>
    <source>
        <strain evidence="1">JCM 3313</strain>
    </source>
</reference>
<dbReference type="SUPFAM" id="SSF54285">
    <property type="entry name" value="MoaD/ThiS"/>
    <property type="match status" value="1"/>
</dbReference>
<keyword evidence="2" id="KW-1185">Reference proteome</keyword>
<dbReference type="InterPro" id="IPR052045">
    <property type="entry name" value="Sulfur_Carrier/Prot_Modifier"/>
</dbReference>
<organism evidence="1 2">
    <name type="scientific">Saccharothrix coeruleofusca</name>
    <dbReference type="NCBI Taxonomy" id="33919"/>
    <lineage>
        <taxon>Bacteria</taxon>
        <taxon>Bacillati</taxon>
        <taxon>Actinomycetota</taxon>
        <taxon>Actinomycetes</taxon>
        <taxon>Pseudonocardiales</taxon>
        <taxon>Pseudonocardiaceae</taxon>
        <taxon>Saccharothrix</taxon>
    </lineage>
</organism>
<dbReference type="AlphaFoldDB" id="A0A918EER6"/>
<dbReference type="Pfam" id="PF02597">
    <property type="entry name" value="ThiS"/>
    <property type="match status" value="1"/>
</dbReference>
<reference evidence="1" key="1">
    <citation type="journal article" date="2014" name="Int. J. Syst. Evol. Microbiol.">
        <title>Complete genome sequence of Corynebacterium casei LMG S-19264T (=DSM 44701T), isolated from a smear-ripened cheese.</title>
        <authorList>
            <consortium name="US DOE Joint Genome Institute (JGI-PGF)"/>
            <person name="Walter F."/>
            <person name="Albersmeier A."/>
            <person name="Kalinowski J."/>
            <person name="Ruckert C."/>
        </authorList>
    </citation>
    <scope>NUCLEOTIDE SEQUENCE</scope>
    <source>
        <strain evidence="1">JCM 3313</strain>
    </source>
</reference>
<dbReference type="Proteomes" id="UP000639606">
    <property type="component" value="Unassembled WGS sequence"/>
</dbReference>
<name>A0A918EER6_9PSEU</name>
<dbReference type="Gene3D" id="3.10.20.30">
    <property type="match status" value="1"/>
</dbReference>
<dbReference type="InterPro" id="IPR003749">
    <property type="entry name" value="ThiS/MoaD-like"/>
</dbReference>
<protein>
    <submittedName>
        <fullName evidence="1">Molybdopterin synthase sulfur carrier subunit</fullName>
    </submittedName>
</protein>
<dbReference type="PANTHER" id="PTHR38031">
    <property type="entry name" value="SULFUR CARRIER PROTEIN SLR0821-RELATED"/>
    <property type="match status" value="1"/>
</dbReference>
<evidence type="ECO:0000313" key="1">
    <source>
        <dbReference type="EMBL" id="GGP67806.1"/>
    </source>
</evidence>
<dbReference type="InterPro" id="IPR012675">
    <property type="entry name" value="Beta-grasp_dom_sf"/>
</dbReference>
<dbReference type="EMBL" id="BMRG01000010">
    <property type="protein sequence ID" value="GGP67806.1"/>
    <property type="molecule type" value="Genomic_DNA"/>
</dbReference>
<proteinExistence type="predicted"/>
<gene>
    <name evidence="1" type="ORF">GCM10010185_45670</name>
</gene>
<evidence type="ECO:0000313" key="2">
    <source>
        <dbReference type="Proteomes" id="UP000639606"/>
    </source>
</evidence>
<dbReference type="RefSeq" id="WP_189225347.1">
    <property type="nucleotide sequence ID" value="NZ_BMRG01000010.1"/>
</dbReference>
<sequence length="92" mass="9664">MSEVHIALPSSLAQFTGGVRRFSVRGATVRQVLENMHEAFPLLAGRVVDGSFRPLPFVRVYVGDEDVRDLGPADSAVAPGSTVMILAAVAGG</sequence>
<accession>A0A918EER6</accession>